<dbReference type="eggNOG" id="COG2814">
    <property type="taxonomic scope" value="Bacteria"/>
</dbReference>
<dbReference type="PANTHER" id="PTHR23531">
    <property type="entry name" value="QUINOLENE RESISTANCE PROTEIN NORA"/>
    <property type="match status" value="1"/>
</dbReference>
<name>A0A0A3IAF7_9BACI</name>
<keyword evidence="4 6" id="KW-1133">Transmembrane helix</keyword>
<evidence type="ECO:0000256" key="3">
    <source>
        <dbReference type="ARBA" id="ARBA00022692"/>
    </source>
</evidence>
<comment type="subcellular location">
    <subcellularLocation>
        <location evidence="1">Cell membrane</location>
        <topology evidence="1">Multi-pass membrane protein</topology>
    </subcellularLocation>
</comment>
<evidence type="ECO:0000313" key="9">
    <source>
        <dbReference type="Proteomes" id="UP000030437"/>
    </source>
</evidence>
<evidence type="ECO:0000256" key="4">
    <source>
        <dbReference type="ARBA" id="ARBA00022989"/>
    </source>
</evidence>
<feature type="transmembrane region" description="Helical" evidence="6">
    <location>
        <begin position="366"/>
        <end position="386"/>
    </location>
</feature>
<evidence type="ECO:0000259" key="7">
    <source>
        <dbReference type="PROSITE" id="PS50850"/>
    </source>
</evidence>
<keyword evidence="3 6" id="KW-0812">Transmembrane</keyword>
<dbReference type="CDD" id="cd17489">
    <property type="entry name" value="MFS_YfcJ_like"/>
    <property type="match status" value="1"/>
</dbReference>
<accession>A0A0A3IAF7</accession>
<feature type="transmembrane region" description="Helical" evidence="6">
    <location>
        <begin position="215"/>
        <end position="239"/>
    </location>
</feature>
<feature type="transmembrane region" description="Helical" evidence="6">
    <location>
        <begin position="245"/>
        <end position="265"/>
    </location>
</feature>
<dbReference type="Proteomes" id="UP000030437">
    <property type="component" value="Unassembled WGS sequence"/>
</dbReference>
<protein>
    <submittedName>
        <fullName evidence="8">MFS transporter</fullName>
    </submittedName>
</protein>
<reference evidence="8 9" key="1">
    <citation type="submission" date="2014-02" db="EMBL/GenBank/DDBJ databases">
        <title>Draft genome sequence of Lysinibacillus odysseyi NBRC 100172.</title>
        <authorList>
            <person name="Zhang F."/>
            <person name="Wang G."/>
            <person name="Zhang L."/>
        </authorList>
    </citation>
    <scope>NUCLEOTIDE SEQUENCE [LARGE SCALE GENOMIC DNA]</scope>
    <source>
        <strain evidence="8 9">NBRC 100172</strain>
    </source>
</reference>
<dbReference type="GO" id="GO:0022857">
    <property type="term" value="F:transmembrane transporter activity"/>
    <property type="evidence" value="ECO:0007669"/>
    <property type="project" value="InterPro"/>
</dbReference>
<dbReference type="OrthoDB" id="9814001at2"/>
<evidence type="ECO:0000256" key="5">
    <source>
        <dbReference type="ARBA" id="ARBA00023136"/>
    </source>
</evidence>
<evidence type="ECO:0000256" key="6">
    <source>
        <dbReference type="SAM" id="Phobius"/>
    </source>
</evidence>
<dbReference type="STRING" id="1220589.CD32_20455"/>
<feature type="transmembrane region" description="Helical" evidence="6">
    <location>
        <begin position="51"/>
        <end position="69"/>
    </location>
</feature>
<evidence type="ECO:0000313" key="8">
    <source>
        <dbReference type="EMBL" id="KGR81719.1"/>
    </source>
</evidence>
<feature type="transmembrane region" description="Helical" evidence="6">
    <location>
        <begin position="277"/>
        <end position="296"/>
    </location>
</feature>
<keyword evidence="9" id="KW-1185">Reference proteome</keyword>
<feature type="transmembrane region" description="Helical" evidence="6">
    <location>
        <begin position="105"/>
        <end position="128"/>
    </location>
</feature>
<sequence>MNFLEVQNQIFTKRFVALFLTNLAVFLIFYGLITTLPLYVTGNLGRTDDDAGLLVTAFLISAILVRPFSAKMLDIYGKKKMLVLSIVIYLLCTILYIFIKPFAILLVLRFLQGIWFSIATTATGSLAADIIPNNRKGAGLGYFTMSTNLAVVIGPFVGLFIVQKASFEALFIVLSVIGLLGSIIGLTINTSDIARPEVKPKLSFSFDDLFERKALPVALLASLLALSYSSVLSFISIYAEQQGMLNVASYFYVVFAAAMLIIRPFTGKIYDQKEPKYVVIPSFILFTIGLFMLAYMDNSWQFLVAAVFVGSGYGTLTTSMQSQAVQSTSVARSGYATATYFTLFDTGIAIGSYILGIIAMSFSYQMVYVLCGTLLVVNMILYIFLFRKTSAS</sequence>
<feature type="transmembrane region" description="Helical" evidence="6">
    <location>
        <begin position="81"/>
        <end position="99"/>
    </location>
</feature>
<evidence type="ECO:0000256" key="2">
    <source>
        <dbReference type="ARBA" id="ARBA00022448"/>
    </source>
</evidence>
<dbReference type="SUPFAM" id="SSF103473">
    <property type="entry name" value="MFS general substrate transporter"/>
    <property type="match status" value="1"/>
</dbReference>
<dbReference type="AlphaFoldDB" id="A0A0A3IAF7"/>
<dbReference type="Pfam" id="PF07690">
    <property type="entry name" value="MFS_1"/>
    <property type="match status" value="1"/>
</dbReference>
<dbReference type="InterPro" id="IPR011701">
    <property type="entry name" value="MFS"/>
</dbReference>
<dbReference type="Gene3D" id="1.20.1250.20">
    <property type="entry name" value="MFS general substrate transporter like domains"/>
    <property type="match status" value="1"/>
</dbReference>
<dbReference type="RefSeq" id="WP_036158466.1">
    <property type="nucleotide sequence ID" value="NZ_AVCX01000001.1"/>
</dbReference>
<dbReference type="PANTHER" id="PTHR23531:SF2">
    <property type="entry name" value="PERMEASE"/>
    <property type="match status" value="1"/>
</dbReference>
<dbReference type="GO" id="GO:0005886">
    <property type="term" value="C:plasma membrane"/>
    <property type="evidence" value="ECO:0007669"/>
    <property type="project" value="UniProtKB-SubCell"/>
</dbReference>
<comment type="caution">
    <text evidence="8">The sequence shown here is derived from an EMBL/GenBank/DDBJ whole genome shotgun (WGS) entry which is preliminary data.</text>
</comment>
<gene>
    <name evidence="8" type="ORF">CD32_20455</name>
</gene>
<keyword evidence="5 6" id="KW-0472">Membrane</keyword>
<feature type="transmembrane region" description="Helical" evidence="6">
    <location>
        <begin position="169"/>
        <end position="194"/>
    </location>
</feature>
<feature type="transmembrane region" description="Helical" evidence="6">
    <location>
        <begin position="340"/>
        <end position="360"/>
    </location>
</feature>
<dbReference type="InterPro" id="IPR020846">
    <property type="entry name" value="MFS_dom"/>
</dbReference>
<proteinExistence type="predicted"/>
<dbReference type="EMBL" id="JPVP01000060">
    <property type="protein sequence ID" value="KGR81719.1"/>
    <property type="molecule type" value="Genomic_DNA"/>
</dbReference>
<feature type="transmembrane region" description="Helical" evidence="6">
    <location>
        <begin position="15"/>
        <end position="39"/>
    </location>
</feature>
<evidence type="ECO:0000256" key="1">
    <source>
        <dbReference type="ARBA" id="ARBA00004651"/>
    </source>
</evidence>
<feature type="domain" description="Major facilitator superfamily (MFS) profile" evidence="7">
    <location>
        <begin position="10"/>
        <end position="390"/>
    </location>
</feature>
<dbReference type="InterPro" id="IPR036259">
    <property type="entry name" value="MFS_trans_sf"/>
</dbReference>
<feature type="transmembrane region" description="Helical" evidence="6">
    <location>
        <begin position="302"/>
        <end position="319"/>
    </location>
</feature>
<organism evidence="8 9">
    <name type="scientific">Lysinibacillus odysseyi 34hs-1 = NBRC 100172</name>
    <dbReference type="NCBI Taxonomy" id="1220589"/>
    <lineage>
        <taxon>Bacteria</taxon>
        <taxon>Bacillati</taxon>
        <taxon>Bacillota</taxon>
        <taxon>Bacilli</taxon>
        <taxon>Bacillales</taxon>
        <taxon>Bacillaceae</taxon>
        <taxon>Lysinibacillus</taxon>
    </lineage>
</organism>
<keyword evidence="2" id="KW-0813">Transport</keyword>
<dbReference type="PROSITE" id="PS50850">
    <property type="entry name" value="MFS"/>
    <property type="match status" value="1"/>
</dbReference>
<dbReference type="InterPro" id="IPR052714">
    <property type="entry name" value="MFS_Exporter"/>
</dbReference>
<feature type="transmembrane region" description="Helical" evidence="6">
    <location>
        <begin position="140"/>
        <end position="163"/>
    </location>
</feature>